<dbReference type="RefSeq" id="WP_133845154.1">
    <property type="nucleotide sequence ID" value="NZ_AP024329.1"/>
</dbReference>
<keyword evidence="1" id="KW-0732">Signal</keyword>
<sequence length="135" mass="15352">MGIKNLLLSAMFLLSLYAQAGREVVQLEILQSGHYGGASKEDPYNYTTECKGWNPTKEQLMDYFVNAKEADSSEGWLHEYYSPCIATGKVTFKDESFGEWGIYDTGYGVVDFKDKANKTVKQKYFLNLKNGWDSE</sequence>
<evidence type="ECO:0008006" key="4">
    <source>
        <dbReference type="Google" id="ProtNLM"/>
    </source>
</evidence>
<organism evidence="2 3">
    <name type="scientific">Erwinia rhapontici</name>
    <name type="common">Pectobacterium rhapontici</name>
    <dbReference type="NCBI Taxonomy" id="55212"/>
    <lineage>
        <taxon>Bacteria</taxon>
        <taxon>Pseudomonadati</taxon>
        <taxon>Pseudomonadota</taxon>
        <taxon>Gammaproteobacteria</taxon>
        <taxon>Enterobacterales</taxon>
        <taxon>Erwiniaceae</taxon>
        <taxon>Erwinia</taxon>
    </lineage>
</organism>
<feature type="signal peptide" evidence="1">
    <location>
        <begin position="1"/>
        <end position="20"/>
    </location>
</feature>
<proteinExistence type="predicted"/>
<keyword evidence="3" id="KW-1185">Reference proteome</keyword>
<evidence type="ECO:0000313" key="2">
    <source>
        <dbReference type="EMBL" id="BCQ34834.1"/>
    </source>
</evidence>
<evidence type="ECO:0000256" key="1">
    <source>
        <dbReference type="SAM" id="SignalP"/>
    </source>
</evidence>
<reference evidence="2 3" key="1">
    <citation type="submission" date="2021-01" db="EMBL/GenBank/DDBJ databases">
        <title>Complete genome sequence of Erwinia rhapontici MAFF 311153.</title>
        <authorList>
            <person name="Morohoshi T."/>
            <person name="Someya N."/>
        </authorList>
    </citation>
    <scope>NUCLEOTIDE SEQUENCE [LARGE SCALE GENOMIC DNA]</scope>
    <source>
        <strain evidence="2 3">MAFF 311153</strain>
    </source>
</reference>
<name>A0ABN6DJA2_ERWRD</name>
<accession>A0ABN6DJA2</accession>
<evidence type="ECO:0000313" key="3">
    <source>
        <dbReference type="Proteomes" id="UP000677515"/>
    </source>
</evidence>
<dbReference type="Proteomes" id="UP000677515">
    <property type="component" value="Chromosome"/>
</dbReference>
<dbReference type="EMBL" id="AP024329">
    <property type="protein sequence ID" value="BCQ34834.1"/>
    <property type="molecule type" value="Genomic_DNA"/>
</dbReference>
<protein>
    <recommendedName>
        <fullName evidence="4">MORN repeat protein</fullName>
    </recommendedName>
</protein>
<feature type="chain" id="PRO_5047159496" description="MORN repeat protein" evidence="1">
    <location>
        <begin position="21"/>
        <end position="135"/>
    </location>
</feature>
<gene>
    <name evidence="2" type="ORF">ERHA53_21770</name>
</gene>